<dbReference type="AlphaFoldDB" id="A0AAX6ME82"/>
<keyword evidence="2" id="KW-1185">Reference proteome</keyword>
<organism evidence="1 2">
    <name type="scientific">Daldinia eschscholtzii</name>
    <dbReference type="NCBI Taxonomy" id="292717"/>
    <lineage>
        <taxon>Eukaryota</taxon>
        <taxon>Fungi</taxon>
        <taxon>Dikarya</taxon>
        <taxon>Ascomycota</taxon>
        <taxon>Pezizomycotina</taxon>
        <taxon>Sordariomycetes</taxon>
        <taxon>Xylariomycetidae</taxon>
        <taxon>Xylariales</taxon>
        <taxon>Hypoxylaceae</taxon>
        <taxon>Daldinia</taxon>
    </lineage>
</organism>
<evidence type="ECO:0000313" key="2">
    <source>
        <dbReference type="Proteomes" id="UP001369815"/>
    </source>
</evidence>
<gene>
    <name evidence="1" type="ORF">Daesc_007278</name>
</gene>
<comment type="caution">
    <text evidence="1">The sequence shown here is derived from an EMBL/GenBank/DDBJ whole genome shotgun (WGS) entry which is preliminary data.</text>
</comment>
<evidence type="ECO:0000313" key="1">
    <source>
        <dbReference type="EMBL" id="KAK6950753.1"/>
    </source>
</evidence>
<dbReference type="Proteomes" id="UP001369815">
    <property type="component" value="Unassembled WGS sequence"/>
</dbReference>
<protein>
    <submittedName>
        <fullName evidence="1">Uncharacterized protein</fullName>
    </submittedName>
</protein>
<sequence length="157" mass="17892">MAPPWNKTIAQGQTSRELEPLRQELRESVALAVRLEGEGNTIEQLKIDDIEAGNAGMELQAKVVASFFFVADAGAFETEKSRLLYLDTRGNIVRETRVKCTEAWEMRDLWNGKKFRDSAFWHDRHRSEWSVPSDPGSVIGKKYKFSGEIGRALYKLD</sequence>
<proteinExistence type="predicted"/>
<name>A0AAX6ME82_9PEZI</name>
<reference evidence="1 2" key="1">
    <citation type="journal article" date="2024" name="Front Chem Biol">
        <title>Unveiling the potential of Daldinia eschscholtzii MFLUCC 19-0629 through bioactivity and bioinformatics studies for enhanced sustainable agriculture production.</title>
        <authorList>
            <person name="Brooks S."/>
            <person name="Weaver J.A."/>
            <person name="Klomchit A."/>
            <person name="Alharthi S.A."/>
            <person name="Onlamun T."/>
            <person name="Nurani R."/>
            <person name="Vong T.K."/>
            <person name="Alberti F."/>
            <person name="Greco C."/>
        </authorList>
    </citation>
    <scope>NUCLEOTIDE SEQUENCE [LARGE SCALE GENOMIC DNA]</scope>
    <source>
        <strain evidence="1">MFLUCC 19-0629</strain>
    </source>
</reference>
<accession>A0AAX6ME82</accession>
<dbReference type="EMBL" id="JBANMG010000007">
    <property type="protein sequence ID" value="KAK6950753.1"/>
    <property type="molecule type" value="Genomic_DNA"/>
</dbReference>